<dbReference type="EMBL" id="NIDE01000005">
    <property type="protein sequence ID" value="OWK42062.1"/>
    <property type="molecule type" value="Genomic_DNA"/>
</dbReference>
<evidence type="ECO:0000313" key="3">
    <source>
        <dbReference type="EMBL" id="OWK42062.1"/>
    </source>
</evidence>
<reference evidence="4" key="1">
    <citation type="submission" date="2017-06" db="EMBL/GenBank/DDBJ databases">
        <title>Genome analysis of Fimbriiglobus ruber SP5, the first member of the order Planctomycetales with confirmed chitinolytic capability.</title>
        <authorList>
            <person name="Ravin N.V."/>
            <person name="Rakitin A.L."/>
            <person name="Ivanova A.A."/>
            <person name="Beletsky A.V."/>
            <person name="Kulichevskaya I.S."/>
            <person name="Mardanov A.V."/>
            <person name="Dedysh S.N."/>
        </authorList>
    </citation>
    <scope>NUCLEOTIDE SEQUENCE [LARGE SCALE GENOMIC DNA]</scope>
    <source>
        <strain evidence="4">SP5</strain>
    </source>
</reference>
<feature type="region of interest" description="Disordered" evidence="2">
    <location>
        <begin position="335"/>
        <end position="466"/>
    </location>
</feature>
<evidence type="ECO:0000313" key="4">
    <source>
        <dbReference type="Proteomes" id="UP000214646"/>
    </source>
</evidence>
<evidence type="ECO:0000256" key="1">
    <source>
        <dbReference type="SAM" id="Coils"/>
    </source>
</evidence>
<dbReference type="Proteomes" id="UP000214646">
    <property type="component" value="Unassembled WGS sequence"/>
</dbReference>
<keyword evidence="4" id="KW-1185">Reference proteome</keyword>
<sequence length="535" mass="58032">MTILDTFLLVFKTDIPKEAGADIAKLDKQLDEMGKKGKKRTEDENKQYEVLKKQRKELLDATKQQRQETDKLGDSFAGMIENAVGAVTAYATFGALKTALIDANKLNSSLTILGKTFSQSPRDIKAFGQALQLSGGDAQSLYNFVAAEGTDLAGKRLPFDLKRAIENIHTNVQNDPSFLTKLLQVPGGAGLAPLVALPDGEFRKKLDEGFAFAGSDKDFQAALANEKSASERNIAFGKLATEVDTDLAGVIKRLNAALTRLAETFEGHPGRTEAAGLLGALGGLKLGKWLSRGLFGRLLGAGRFPQRPRDWQERVVSVSHSPRWSRRVFTKHSSAIRKRWGRKSPIRSKAAGRHLPPPSSGVRPGIKFCPSGSPKGIAPAPLRDGRQTPRPRAASTRPPATALISGFTSGRRRGGRRSRTPSGSTWRPPVFKTNYGRPRGRQGIWASGRTPSPTMPGSLRRPSATGSRFLRSLPVASLLKRRSGRRSPTATGRFPRFPHSERPARAGTPMLKSTTSPFRPRPATAPGSPARWASS</sequence>
<comment type="caution">
    <text evidence="3">The sequence shown here is derived from an EMBL/GenBank/DDBJ whole genome shotgun (WGS) entry which is preliminary data.</text>
</comment>
<feature type="coiled-coil region" evidence="1">
    <location>
        <begin position="41"/>
        <end position="71"/>
    </location>
</feature>
<feature type="compositionally biased region" description="Basic residues" evidence="2">
    <location>
        <begin position="335"/>
        <end position="352"/>
    </location>
</feature>
<feature type="region of interest" description="Disordered" evidence="2">
    <location>
        <begin position="478"/>
        <end position="535"/>
    </location>
</feature>
<organism evidence="3 4">
    <name type="scientific">Fimbriiglobus ruber</name>
    <dbReference type="NCBI Taxonomy" id="1908690"/>
    <lineage>
        <taxon>Bacteria</taxon>
        <taxon>Pseudomonadati</taxon>
        <taxon>Planctomycetota</taxon>
        <taxon>Planctomycetia</taxon>
        <taxon>Gemmatales</taxon>
        <taxon>Gemmataceae</taxon>
        <taxon>Fimbriiglobus</taxon>
    </lineage>
</organism>
<feature type="compositionally biased region" description="Low complexity" evidence="2">
    <location>
        <begin position="420"/>
        <end position="429"/>
    </location>
</feature>
<accession>A0A225DKY1</accession>
<gene>
    <name evidence="3" type="ORF">FRUB_04140</name>
</gene>
<dbReference type="AlphaFoldDB" id="A0A225DKY1"/>
<keyword evidence="1" id="KW-0175">Coiled coil</keyword>
<protein>
    <submittedName>
        <fullName evidence="3">Uncharacterized protein</fullName>
    </submittedName>
</protein>
<name>A0A225DKY1_9BACT</name>
<feature type="compositionally biased region" description="Basic residues" evidence="2">
    <location>
        <begin position="410"/>
        <end position="419"/>
    </location>
</feature>
<evidence type="ECO:0000256" key="2">
    <source>
        <dbReference type="SAM" id="MobiDB-lite"/>
    </source>
</evidence>
<feature type="compositionally biased region" description="Low complexity" evidence="2">
    <location>
        <begin position="388"/>
        <end position="409"/>
    </location>
</feature>
<proteinExistence type="predicted"/>